<dbReference type="CDD" id="cd08829">
    <property type="entry name" value="SPFH_paraslipin"/>
    <property type="match status" value="1"/>
</dbReference>
<keyword evidence="3" id="KW-0812">Transmembrane</keyword>
<sequence>MLDLIIPVLLLLVVVFVLTSMVKFVPQGHIYTKTRFGKFTGELGPGLNFLVPIIEKVDKKINVMESVLDIPTQSAITRDNAQVSVDGVVFYQILEAEKAAYAVSDLVRAMENLTMTNIRTVMGNMNLDELLSQRETINAQLLNVIDEATTPWGVKVTRVEIKDIDPPRDLVDAMARQMKAERDKRAEILNAEGKRQSEILEAEGQKQAQILNAEGEREAAFREAEARERLAEAEANATETVSRAIAAGELSAINYFVAQDYIKALQTIGSADNQKIIMLPLEATNLLGSVAGISEIAKEVFGKDET</sequence>
<evidence type="ECO:0000256" key="4">
    <source>
        <dbReference type="ARBA" id="ARBA00022989"/>
    </source>
</evidence>
<dbReference type="GO" id="GO:0005886">
    <property type="term" value="C:plasma membrane"/>
    <property type="evidence" value="ECO:0007669"/>
    <property type="project" value="UniProtKB-ARBA"/>
</dbReference>
<organism evidence="7">
    <name type="scientific">marine metagenome</name>
    <dbReference type="NCBI Taxonomy" id="408172"/>
    <lineage>
        <taxon>unclassified sequences</taxon>
        <taxon>metagenomes</taxon>
        <taxon>ecological metagenomes</taxon>
    </lineage>
</organism>
<dbReference type="GO" id="GO:0098552">
    <property type="term" value="C:side of membrane"/>
    <property type="evidence" value="ECO:0007669"/>
    <property type="project" value="UniProtKB-ARBA"/>
</dbReference>
<dbReference type="EMBL" id="UINC01001793">
    <property type="protein sequence ID" value="SUZ88890.1"/>
    <property type="molecule type" value="Genomic_DNA"/>
</dbReference>
<accession>A0A381RB65</accession>
<keyword evidence="5" id="KW-0472">Membrane</keyword>
<comment type="subcellular location">
    <subcellularLocation>
        <location evidence="1">Membrane</location>
        <topology evidence="1">Single-pass membrane protein</topology>
    </subcellularLocation>
</comment>
<evidence type="ECO:0000259" key="6">
    <source>
        <dbReference type="SMART" id="SM00244"/>
    </source>
</evidence>
<dbReference type="FunFam" id="3.30.479.30:FF:000004">
    <property type="entry name" value="Putative membrane protease family, stomatin"/>
    <property type="match status" value="1"/>
</dbReference>
<dbReference type="InterPro" id="IPR050710">
    <property type="entry name" value="Band7/mec-2_domain"/>
</dbReference>
<evidence type="ECO:0000256" key="5">
    <source>
        <dbReference type="ARBA" id="ARBA00023136"/>
    </source>
</evidence>
<protein>
    <recommendedName>
        <fullName evidence="6">Band 7 domain-containing protein</fullName>
    </recommendedName>
</protein>
<proteinExistence type="inferred from homology"/>
<dbReference type="Pfam" id="PF01145">
    <property type="entry name" value="Band_7"/>
    <property type="match status" value="1"/>
</dbReference>
<dbReference type="AlphaFoldDB" id="A0A381RB65"/>
<dbReference type="InterPro" id="IPR036013">
    <property type="entry name" value="Band_7/SPFH_dom_sf"/>
</dbReference>
<dbReference type="SUPFAM" id="SSF117892">
    <property type="entry name" value="Band 7/SPFH domain"/>
    <property type="match status" value="1"/>
</dbReference>
<dbReference type="PANTHER" id="PTHR43327:SF10">
    <property type="entry name" value="STOMATIN-LIKE PROTEIN 2, MITOCHONDRIAL"/>
    <property type="match status" value="1"/>
</dbReference>
<dbReference type="SMART" id="SM00244">
    <property type="entry name" value="PHB"/>
    <property type="match status" value="1"/>
</dbReference>
<dbReference type="PROSITE" id="PS01270">
    <property type="entry name" value="BAND_7"/>
    <property type="match status" value="1"/>
</dbReference>
<dbReference type="PRINTS" id="PR00721">
    <property type="entry name" value="STOMATIN"/>
</dbReference>
<keyword evidence="4" id="KW-1133">Transmembrane helix</keyword>
<name>A0A381RB65_9ZZZZ</name>
<dbReference type="InterPro" id="IPR001972">
    <property type="entry name" value="Stomatin_HflK_fam"/>
</dbReference>
<dbReference type="InterPro" id="IPR018080">
    <property type="entry name" value="Band_7/stomatin-like_CS"/>
</dbReference>
<evidence type="ECO:0000313" key="7">
    <source>
        <dbReference type="EMBL" id="SUZ88890.1"/>
    </source>
</evidence>
<dbReference type="Gene3D" id="3.30.479.30">
    <property type="entry name" value="Band 7 domain"/>
    <property type="match status" value="1"/>
</dbReference>
<dbReference type="InterPro" id="IPR001107">
    <property type="entry name" value="Band_7"/>
</dbReference>
<evidence type="ECO:0000256" key="1">
    <source>
        <dbReference type="ARBA" id="ARBA00004167"/>
    </source>
</evidence>
<evidence type="ECO:0000256" key="3">
    <source>
        <dbReference type="ARBA" id="ARBA00022692"/>
    </source>
</evidence>
<feature type="domain" description="Band 7" evidence="6">
    <location>
        <begin position="20"/>
        <end position="178"/>
    </location>
</feature>
<comment type="similarity">
    <text evidence="2">Belongs to the band 7/mec-2 family.</text>
</comment>
<reference evidence="7" key="1">
    <citation type="submission" date="2018-05" db="EMBL/GenBank/DDBJ databases">
        <authorList>
            <person name="Lanie J.A."/>
            <person name="Ng W.-L."/>
            <person name="Kazmierczak K.M."/>
            <person name="Andrzejewski T.M."/>
            <person name="Davidsen T.M."/>
            <person name="Wayne K.J."/>
            <person name="Tettelin H."/>
            <person name="Glass J.I."/>
            <person name="Rusch D."/>
            <person name="Podicherti R."/>
            <person name="Tsui H.-C.T."/>
            <person name="Winkler M.E."/>
        </authorList>
    </citation>
    <scope>NUCLEOTIDE SEQUENCE</scope>
</reference>
<evidence type="ECO:0000256" key="2">
    <source>
        <dbReference type="ARBA" id="ARBA00008164"/>
    </source>
</evidence>
<gene>
    <name evidence="7" type="ORF">METZ01_LOCUS41744</name>
</gene>
<dbReference type="PANTHER" id="PTHR43327">
    <property type="entry name" value="STOMATIN-LIKE PROTEIN 2, MITOCHONDRIAL"/>
    <property type="match status" value="1"/>
</dbReference>